<evidence type="ECO:0000313" key="1">
    <source>
        <dbReference type="EMBL" id="GKH71503.1"/>
    </source>
</evidence>
<protein>
    <submittedName>
        <fullName evidence="1">Uncharacterized protein</fullName>
    </submittedName>
</protein>
<reference evidence="1" key="1">
    <citation type="submission" date="2022-01" db="EMBL/GenBank/DDBJ databases">
        <title>Novel bile acid biosynthetic pathways are enriched in the microbiome of centenarians.</title>
        <authorList>
            <person name="Sato Y."/>
            <person name="Atarashi K."/>
            <person name="Plichta R.D."/>
            <person name="Arai Y."/>
            <person name="Sasajima S."/>
            <person name="Kearney M.S."/>
            <person name="Suda W."/>
            <person name="Takeshita K."/>
            <person name="Sasaki T."/>
            <person name="Okamoto S."/>
            <person name="Skelly N.A."/>
            <person name="Okamura Y."/>
            <person name="Vlamakis H."/>
            <person name="Li Y."/>
            <person name="Tanoue T."/>
            <person name="Takei H."/>
            <person name="Nittono H."/>
            <person name="Narushima S."/>
            <person name="Irie J."/>
            <person name="Itoh H."/>
            <person name="Moriya K."/>
            <person name="Sugiura Y."/>
            <person name="Suematsu M."/>
            <person name="Moritoki N."/>
            <person name="Shibata S."/>
            <person name="Littman R.D."/>
            <person name="Fischbach A.M."/>
            <person name="Uwamino Y."/>
            <person name="Inoue T."/>
            <person name="Honda A."/>
            <person name="Hattori M."/>
            <person name="Murai T."/>
            <person name="Xavier J.R."/>
            <person name="Hirose N."/>
            <person name="Honda K."/>
        </authorList>
    </citation>
    <scope>NUCLEOTIDE SEQUENCE</scope>
    <source>
        <strain evidence="1">CE91-St3</strain>
    </source>
</reference>
<evidence type="ECO:0000313" key="2">
    <source>
        <dbReference type="Proteomes" id="UP001055114"/>
    </source>
</evidence>
<gene>
    <name evidence="1" type="ORF">CE91St3_13660</name>
</gene>
<name>A0AA37K568_9BACT</name>
<organism evidence="1 2">
    <name type="scientific">Parabacteroides merdae</name>
    <dbReference type="NCBI Taxonomy" id="46503"/>
    <lineage>
        <taxon>Bacteria</taxon>
        <taxon>Pseudomonadati</taxon>
        <taxon>Bacteroidota</taxon>
        <taxon>Bacteroidia</taxon>
        <taxon>Bacteroidales</taxon>
        <taxon>Tannerellaceae</taxon>
        <taxon>Parabacteroides</taxon>
    </lineage>
</organism>
<sequence length="62" mass="6931">MIMATSVIKQRTIEKFIMSEFAQGNLNTQEQVACMLILVQKKLNMSVEQAGDFVRKAIGINA</sequence>
<accession>A0AA37K568</accession>
<dbReference type="Proteomes" id="UP001055114">
    <property type="component" value="Unassembled WGS sequence"/>
</dbReference>
<dbReference type="EMBL" id="BQNZ01000001">
    <property type="protein sequence ID" value="GKH71503.1"/>
    <property type="molecule type" value="Genomic_DNA"/>
</dbReference>
<comment type="caution">
    <text evidence="1">The sequence shown here is derived from an EMBL/GenBank/DDBJ whole genome shotgun (WGS) entry which is preliminary data.</text>
</comment>
<proteinExistence type="predicted"/>
<dbReference type="AlphaFoldDB" id="A0AA37K568"/>